<dbReference type="EMBL" id="JBEAFC010000006">
    <property type="protein sequence ID" value="KAL1553557.1"/>
    <property type="molecule type" value="Genomic_DNA"/>
</dbReference>
<comment type="caution">
    <text evidence="1">The sequence shown here is derived from an EMBL/GenBank/DDBJ whole genome shotgun (WGS) entry which is preliminary data.</text>
</comment>
<proteinExistence type="predicted"/>
<name>A0ABD1HAV3_SALDI</name>
<dbReference type="SUPFAM" id="SSF52540">
    <property type="entry name" value="P-loop containing nucleoside triphosphate hydrolases"/>
    <property type="match status" value="1"/>
</dbReference>
<dbReference type="Gene3D" id="3.40.50.300">
    <property type="entry name" value="P-loop containing nucleotide triphosphate hydrolases"/>
    <property type="match status" value="2"/>
</dbReference>
<keyword evidence="2" id="KW-1185">Reference proteome</keyword>
<dbReference type="AlphaFoldDB" id="A0ABD1HAV3"/>
<accession>A0ABD1HAV3</accession>
<dbReference type="InterPro" id="IPR013283">
    <property type="entry name" value="RLI1"/>
</dbReference>
<dbReference type="PRINTS" id="PR01868">
    <property type="entry name" value="ABCEFAMILY"/>
</dbReference>
<gene>
    <name evidence="1" type="ORF">AAHA92_14216</name>
</gene>
<sequence>MSDQERTRIAIAFVMALTPLNCLDYLYRNLAKFWASDKMTLENLDPPGWKEIFNFFQESELHNYFNSFVKDKLKASIKPQYISCIPKVHEDSCNPNVIQGKIGTKVVQLKRNIGQFLTQGDERVMKQELDADLELIHVMDRSIKSCPGYRVIKSLLQPNIYVIVAEHDLSVLDYLSDFICCLYGRPGKYGDESLTFNEAETPQENAEESETCATHKYPSMTKNHGNFRLKVVEGEYTDSQIIVLLGENGTGKSTFLQMLVS</sequence>
<evidence type="ECO:0000313" key="2">
    <source>
        <dbReference type="Proteomes" id="UP001567538"/>
    </source>
</evidence>
<protein>
    <submittedName>
        <fullName evidence="1">ABC transporter E family member 2-like</fullName>
    </submittedName>
</protein>
<reference evidence="1 2" key="1">
    <citation type="submission" date="2024-06" db="EMBL/GenBank/DDBJ databases">
        <title>A chromosome level genome sequence of Diviner's sage (Salvia divinorum).</title>
        <authorList>
            <person name="Ford S.A."/>
            <person name="Ro D.-K."/>
            <person name="Ness R.W."/>
            <person name="Phillips M.A."/>
        </authorList>
    </citation>
    <scope>NUCLEOTIDE SEQUENCE [LARGE SCALE GENOMIC DNA]</scope>
    <source>
        <strain evidence="1">SAF-2024a</strain>
        <tissue evidence="1">Leaf</tissue>
    </source>
</reference>
<dbReference type="Proteomes" id="UP001567538">
    <property type="component" value="Unassembled WGS sequence"/>
</dbReference>
<dbReference type="InterPro" id="IPR027417">
    <property type="entry name" value="P-loop_NTPase"/>
</dbReference>
<organism evidence="1 2">
    <name type="scientific">Salvia divinorum</name>
    <name type="common">Maria pastora</name>
    <name type="synonym">Diviner's sage</name>
    <dbReference type="NCBI Taxonomy" id="28513"/>
    <lineage>
        <taxon>Eukaryota</taxon>
        <taxon>Viridiplantae</taxon>
        <taxon>Streptophyta</taxon>
        <taxon>Embryophyta</taxon>
        <taxon>Tracheophyta</taxon>
        <taxon>Spermatophyta</taxon>
        <taxon>Magnoliopsida</taxon>
        <taxon>eudicotyledons</taxon>
        <taxon>Gunneridae</taxon>
        <taxon>Pentapetalae</taxon>
        <taxon>asterids</taxon>
        <taxon>lamiids</taxon>
        <taxon>Lamiales</taxon>
        <taxon>Lamiaceae</taxon>
        <taxon>Nepetoideae</taxon>
        <taxon>Mentheae</taxon>
        <taxon>Salviinae</taxon>
        <taxon>Salvia</taxon>
        <taxon>Salvia subgen. Calosphace</taxon>
    </lineage>
</organism>
<evidence type="ECO:0000313" key="1">
    <source>
        <dbReference type="EMBL" id="KAL1553557.1"/>
    </source>
</evidence>
<dbReference type="PANTHER" id="PTHR19248">
    <property type="entry name" value="ATP-BINDING TRANSPORT PROTEIN-RELATED"/>
    <property type="match status" value="1"/>
</dbReference>